<comment type="caution">
    <text evidence="2">The sequence shown here is derived from an EMBL/GenBank/DDBJ whole genome shotgun (WGS) entry which is preliminary data.</text>
</comment>
<protein>
    <submittedName>
        <fullName evidence="2">Uncharacterized protein</fullName>
    </submittedName>
</protein>
<gene>
    <name evidence="2" type="ORF">GLUCOINTEAF2_0204180</name>
</gene>
<evidence type="ECO:0000313" key="2">
    <source>
        <dbReference type="EMBL" id="KPH87128.1"/>
    </source>
</evidence>
<name>A0A0N1FBZ1_9PROT</name>
<dbReference type="Proteomes" id="UP000031553">
    <property type="component" value="Unassembled WGS sequence"/>
</dbReference>
<dbReference type="EMBL" id="JUFX02000147">
    <property type="protein sequence ID" value="KPH87128.1"/>
    <property type="molecule type" value="Genomic_DNA"/>
</dbReference>
<evidence type="ECO:0000313" key="3">
    <source>
        <dbReference type="Proteomes" id="UP000031553"/>
    </source>
</evidence>
<dbReference type="AlphaFoldDB" id="A0A0N1FBZ1"/>
<sequence>MFTFAVSGVAEPHGWGREAAKWGIVAHVIPQPSGHGAPPGQHGHCGIVRMQTPGCQHMCPDQRGKGRQRRRAGPHPVGQRRGIEIDPLTGKCGALPVQRQMLQELVAQDARKQLWPGPSARDRVERCRGLDDVLAVAAGEFLAYRLNHLELARDHLQRLGDALPQFAQALAATARAMCRHGDDDPFAREIGAQRLATVIAPGRCRPHGRIRSVFRRILGVRRLQIFQFEFELGQQTAPPLR</sequence>
<organism evidence="2 3">
    <name type="scientific">Komagataeibacter intermedius AF2</name>
    <dbReference type="NCBI Taxonomy" id="1458464"/>
    <lineage>
        <taxon>Bacteria</taxon>
        <taxon>Pseudomonadati</taxon>
        <taxon>Pseudomonadota</taxon>
        <taxon>Alphaproteobacteria</taxon>
        <taxon>Acetobacterales</taxon>
        <taxon>Acetobacteraceae</taxon>
        <taxon>Komagataeibacter</taxon>
    </lineage>
</organism>
<reference evidence="2 3" key="1">
    <citation type="submission" date="2015-07" db="EMBL/GenBank/DDBJ databases">
        <title>Draft Genome Sequence of Komagataeibacter intermedius Strain AF2, Isolated from Kombucha Tea.</title>
        <authorList>
            <person name="Santos R.A."/>
            <person name="Berretta A.A."/>
            <person name="Barud H.S."/>
            <person name="Ribeiro S.J."/>
            <person name="Gonzalez-Garcia L.N."/>
            <person name="Zucchi T.D."/>
            <person name="Goldman G.H."/>
            <person name="Riano-Pachon D.M."/>
        </authorList>
    </citation>
    <scope>NUCLEOTIDE SEQUENCE [LARGE SCALE GENOMIC DNA]</scope>
    <source>
        <strain evidence="2 3">AF2</strain>
    </source>
</reference>
<feature type="region of interest" description="Disordered" evidence="1">
    <location>
        <begin position="58"/>
        <end position="83"/>
    </location>
</feature>
<proteinExistence type="predicted"/>
<accession>A0A0N1FBZ1</accession>
<evidence type="ECO:0000256" key="1">
    <source>
        <dbReference type="SAM" id="MobiDB-lite"/>
    </source>
</evidence>